<name>A0ACC2H6T5_DALPE</name>
<evidence type="ECO:0000313" key="2">
    <source>
        <dbReference type="Proteomes" id="UP001157502"/>
    </source>
</evidence>
<organism evidence="1 2">
    <name type="scientific">Dallia pectoralis</name>
    <name type="common">Alaska blackfish</name>
    <dbReference type="NCBI Taxonomy" id="75939"/>
    <lineage>
        <taxon>Eukaryota</taxon>
        <taxon>Metazoa</taxon>
        <taxon>Chordata</taxon>
        <taxon>Craniata</taxon>
        <taxon>Vertebrata</taxon>
        <taxon>Euteleostomi</taxon>
        <taxon>Actinopterygii</taxon>
        <taxon>Neopterygii</taxon>
        <taxon>Teleostei</taxon>
        <taxon>Protacanthopterygii</taxon>
        <taxon>Esociformes</taxon>
        <taxon>Umbridae</taxon>
        <taxon>Dallia</taxon>
    </lineage>
</organism>
<proteinExistence type="predicted"/>
<dbReference type="EMBL" id="CM055732">
    <property type="protein sequence ID" value="KAJ8011460.1"/>
    <property type="molecule type" value="Genomic_DNA"/>
</dbReference>
<keyword evidence="2" id="KW-1185">Reference proteome</keyword>
<gene>
    <name evidence="1" type="ORF">DPEC_G00058440</name>
</gene>
<protein>
    <submittedName>
        <fullName evidence="1">Uncharacterized protein</fullName>
    </submittedName>
</protein>
<evidence type="ECO:0000313" key="1">
    <source>
        <dbReference type="EMBL" id="KAJ8011460.1"/>
    </source>
</evidence>
<reference evidence="1" key="1">
    <citation type="submission" date="2021-05" db="EMBL/GenBank/DDBJ databases">
        <authorList>
            <person name="Pan Q."/>
            <person name="Jouanno E."/>
            <person name="Zahm M."/>
            <person name="Klopp C."/>
            <person name="Cabau C."/>
            <person name="Louis A."/>
            <person name="Berthelot C."/>
            <person name="Parey E."/>
            <person name="Roest Crollius H."/>
            <person name="Montfort J."/>
            <person name="Robinson-Rechavi M."/>
            <person name="Bouchez O."/>
            <person name="Lampietro C."/>
            <person name="Lopez Roques C."/>
            <person name="Donnadieu C."/>
            <person name="Postlethwait J."/>
            <person name="Bobe J."/>
            <person name="Dillon D."/>
            <person name="Chandos A."/>
            <person name="von Hippel F."/>
            <person name="Guiguen Y."/>
        </authorList>
    </citation>
    <scope>NUCLEOTIDE SEQUENCE</scope>
    <source>
        <strain evidence="1">YG-Jan2019</strain>
    </source>
</reference>
<dbReference type="Proteomes" id="UP001157502">
    <property type="component" value="Chromosome 5"/>
</dbReference>
<accession>A0ACC2H6T5</accession>
<comment type="caution">
    <text evidence="1">The sequence shown here is derived from an EMBL/GenBank/DDBJ whole genome shotgun (WGS) entry which is preliminary data.</text>
</comment>
<sequence>TARSLFAVAVHEDQIYVATGVTDTGLTNTVEVYDIASNKWSDFVEFPQERSSMNMITMGVSLYAVGGFAMMPNETSNELQPTEMNDIWRFEDDCWNGILREISYAAGATILPVKLNTLRLTKM</sequence>
<feature type="non-terminal residue" evidence="1">
    <location>
        <position position="1"/>
    </location>
</feature>